<feature type="region of interest" description="C-terminal hotdog fold" evidence="5">
    <location>
        <begin position="1032"/>
        <end position="1184"/>
    </location>
</feature>
<feature type="domain" description="Carrier" evidence="7">
    <location>
        <begin position="1232"/>
        <end position="1309"/>
    </location>
</feature>
<accession>A0AAE0NFH4</accession>
<evidence type="ECO:0000259" key="7">
    <source>
        <dbReference type="PROSITE" id="PS50075"/>
    </source>
</evidence>
<dbReference type="SMART" id="SM00827">
    <property type="entry name" value="PKS_AT"/>
    <property type="match status" value="1"/>
</dbReference>
<dbReference type="PANTHER" id="PTHR43775">
    <property type="entry name" value="FATTY ACID SYNTHASE"/>
    <property type="match status" value="1"/>
</dbReference>
<gene>
    <name evidence="10" type="ORF">B0T24DRAFT_571412</name>
</gene>
<dbReference type="Gene3D" id="3.40.47.10">
    <property type="match status" value="1"/>
</dbReference>
<dbReference type="Gene3D" id="3.10.129.110">
    <property type="entry name" value="Polyketide synthase dehydratase"/>
    <property type="match status" value="1"/>
</dbReference>
<dbReference type="InterPro" id="IPR042104">
    <property type="entry name" value="PKS_dehydratase_sf"/>
</dbReference>
<dbReference type="SUPFAM" id="SSF53335">
    <property type="entry name" value="S-adenosyl-L-methionine-dependent methyltransferases"/>
    <property type="match status" value="1"/>
</dbReference>
<dbReference type="Pfam" id="PF08242">
    <property type="entry name" value="Methyltransf_12"/>
    <property type="match status" value="1"/>
</dbReference>
<dbReference type="InterPro" id="IPR041068">
    <property type="entry name" value="HTH_51"/>
</dbReference>
<feature type="active site" description="Proton acceptor; for dehydratase activity" evidence="5">
    <location>
        <position position="906"/>
    </location>
</feature>
<dbReference type="PANTHER" id="PTHR43775:SF37">
    <property type="entry name" value="SI:DKEY-61P9.11"/>
    <property type="match status" value="1"/>
</dbReference>
<evidence type="ECO:0000256" key="2">
    <source>
        <dbReference type="ARBA" id="ARBA00022553"/>
    </source>
</evidence>
<evidence type="ECO:0000259" key="9">
    <source>
        <dbReference type="PROSITE" id="PS52019"/>
    </source>
</evidence>
<dbReference type="InterPro" id="IPR020841">
    <property type="entry name" value="PKS_Beta-ketoAc_synthase_dom"/>
</dbReference>
<dbReference type="InterPro" id="IPR001031">
    <property type="entry name" value="Thioesterase"/>
</dbReference>
<organism evidence="10 11">
    <name type="scientific">Lasiosphaeria ovina</name>
    <dbReference type="NCBI Taxonomy" id="92902"/>
    <lineage>
        <taxon>Eukaryota</taxon>
        <taxon>Fungi</taxon>
        <taxon>Dikarya</taxon>
        <taxon>Ascomycota</taxon>
        <taxon>Pezizomycotina</taxon>
        <taxon>Sordariomycetes</taxon>
        <taxon>Sordariomycetidae</taxon>
        <taxon>Sordariales</taxon>
        <taxon>Lasiosphaeriaceae</taxon>
        <taxon>Lasiosphaeria</taxon>
    </lineage>
</organism>
<dbReference type="SMART" id="SM00823">
    <property type="entry name" value="PKS_PP"/>
    <property type="match status" value="2"/>
</dbReference>
<proteinExistence type="predicted"/>
<dbReference type="Pfam" id="PF22621">
    <property type="entry name" value="CurL-like_PKS_C"/>
    <property type="match status" value="1"/>
</dbReference>
<dbReference type="SUPFAM" id="SSF52151">
    <property type="entry name" value="FabD/lysophospholipase-like"/>
    <property type="match status" value="1"/>
</dbReference>
<dbReference type="PROSITE" id="PS52019">
    <property type="entry name" value="PKS_MFAS_DH"/>
    <property type="match status" value="1"/>
</dbReference>
<dbReference type="Pfam" id="PF00550">
    <property type="entry name" value="PP-binding"/>
    <property type="match status" value="2"/>
</dbReference>
<dbReference type="SMART" id="SM00825">
    <property type="entry name" value="PKS_KS"/>
    <property type="match status" value="1"/>
</dbReference>
<evidence type="ECO:0000313" key="10">
    <source>
        <dbReference type="EMBL" id="KAK3380525.1"/>
    </source>
</evidence>
<dbReference type="InterPro" id="IPR014031">
    <property type="entry name" value="Ketoacyl_synth_C"/>
</dbReference>
<name>A0AAE0NFH4_9PEZI</name>
<dbReference type="InterPro" id="IPR013217">
    <property type="entry name" value="Methyltransf_12"/>
</dbReference>
<dbReference type="Gene3D" id="3.40.50.150">
    <property type="entry name" value="Vaccinia Virus protein VP39"/>
    <property type="match status" value="1"/>
</dbReference>
<feature type="region of interest" description="N-terminal hotdog fold" evidence="5">
    <location>
        <begin position="876"/>
        <end position="1003"/>
    </location>
</feature>
<dbReference type="InterPro" id="IPR016036">
    <property type="entry name" value="Malonyl_transacylase_ACP-bd"/>
</dbReference>
<evidence type="ECO:0000259" key="8">
    <source>
        <dbReference type="PROSITE" id="PS52004"/>
    </source>
</evidence>
<dbReference type="Gene3D" id="3.40.366.10">
    <property type="entry name" value="Malonyl-Coenzyme A Acyl Carrier Protein, domain 2"/>
    <property type="match status" value="1"/>
</dbReference>
<keyword evidence="11" id="KW-1185">Reference proteome</keyword>
<dbReference type="EMBL" id="JAULSN010000002">
    <property type="protein sequence ID" value="KAK3380525.1"/>
    <property type="molecule type" value="Genomic_DNA"/>
</dbReference>
<dbReference type="Pfam" id="PF02801">
    <property type="entry name" value="Ketoacyl-synt_C"/>
    <property type="match status" value="1"/>
</dbReference>
<dbReference type="CDD" id="cd02440">
    <property type="entry name" value="AdoMet_MTases"/>
    <property type="match status" value="1"/>
</dbReference>
<dbReference type="PROSITE" id="PS50075">
    <property type="entry name" value="CARRIER"/>
    <property type="match status" value="2"/>
</dbReference>
<dbReference type="InterPro" id="IPR018201">
    <property type="entry name" value="Ketoacyl_synth_AS"/>
</dbReference>
<dbReference type="Gene3D" id="3.30.70.3290">
    <property type="match status" value="1"/>
</dbReference>
<dbReference type="SUPFAM" id="SSF47336">
    <property type="entry name" value="ACP-like"/>
    <property type="match status" value="2"/>
</dbReference>
<dbReference type="SUPFAM" id="SSF53901">
    <property type="entry name" value="Thiolase-like"/>
    <property type="match status" value="1"/>
</dbReference>
<protein>
    <submittedName>
        <fullName evidence="10">Beta-ketoacyl synthase domain-containing protein</fullName>
    </submittedName>
</protein>
<evidence type="ECO:0000256" key="6">
    <source>
        <dbReference type="SAM" id="MobiDB-lite"/>
    </source>
</evidence>
<keyword evidence="2" id="KW-0597">Phosphoprotein</keyword>
<evidence type="ECO:0000256" key="5">
    <source>
        <dbReference type="PROSITE-ProRule" id="PRU01363"/>
    </source>
</evidence>
<dbReference type="CDD" id="cd00833">
    <property type="entry name" value="PKS"/>
    <property type="match status" value="1"/>
</dbReference>
<dbReference type="Pfam" id="PF00975">
    <property type="entry name" value="Thioesterase"/>
    <property type="match status" value="1"/>
</dbReference>
<dbReference type="Pfam" id="PF14765">
    <property type="entry name" value="PS-DH"/>
    <property type="match status" value="1"/>
</dbReference>
<reference evidence="10" key="2">
    <citation type="submission" date="2023-06" db="EMBL/GenBank/DDBJ databases">
        <authorList>
            <consortium name="Lawrence Berkeley National Laboratory"/>
            <person name="Haridas S."/>
            <person name="Hensen N."/>
            <person name="Bonometti L."/>
            <person name="Westerberg I."/>
            <person name="Brannstrom I.O."/>
            <person name="Guillou S."/>
            <person name="Cros-Aarteil S."/>
            <person name="Calhoun S."/>
            <person name="Kuo A."/>
            <person name="Mondo S."/>
            <person name="Pangilinan J."/>
            <person name="Riley R."/>
            <person name="Labutti K."/>
            <person name="Andreopoulos B."/>
            <person name="Lipzen A."/>
            <person name="Chen C."/>
            <person name="Yanf M."/>
            <person name="Daum C."/>
            <person name="Ng V."/>
            <person name="Clum A."/>
            <person name="Steindorff A."/>
            <person name="Ohm R."/>
            <person name="Martin F."/>
            <person name="Silar P."/>
            <person name="Natvig D."/>
            <person name="Lalanne C."/>
            <person name="Gautier V."/>
            <person name="Ament-Velasquez S.L."/>
            <person name="Kruys A."/>
            <person name="Hutchinson M.I."/>
            <person name="Powell A.J."/>
            <person name="Barry K."/>
            <person name="Miller A.N."/>
            <person name="Grigoriev I.V."/>
            <person name="Debuchy R."/>
            <person name="Gladieux P."/>
            <person name="Thoren M.H."/>
            <person name="Johannesson H."/>
        </authorList>
    </citation>
    <scope>NUCLEOTIDE SEQUENCE</scope>
    <source>
        <strain evidence="10">CBS 958.72</strain>
    </source>
</reference>
<dbReference type="NCBIfam" id="TIGR04532">
    <property type="entry name" value="PT_fungal_PKS"/>
    <property type="match status" value="1"/>
</dbReference>
<dbReference type="Gene3D" id="3.40.50.1820">
    <property type="entry name" value="alpha/beta hydrolase"/>
    <property type="match status" value="1"/>
</dbReference>
<dbReference type="GO" id="GO:0044550">
    <property type="term" value="P:secondary metabolite biosynthetic process"/>
    <property type="evidence" value="ECO:0007669"/>
    <property type="project" value="UniProtKB-ARBA"/>
</dbReference>
<comment type="caution">
    <text evidence="10">The sequence shown here is derived from an EMBL/GenBank/DDBJ whole genome shotgun (WGS) entry which is preliminary data.</text>
</comment>
<dbReference type="Pfam" id="PF00698">
    <property type="entry name" value="Acyl_transf_1"/>
    <property type="match status" value="1"/>
</dbReference>
<feature type="active site" description="Proton donor; for dehydratase activity" evidence="5">
    <location>
        <position position="1092"/>
    </location>
</feature>
<dbReference type="GO" id="GO:0006633">
    <property type="term" value="P:fatty acid biosynthetic process"/>
    <property type="evidence" value="ECO:0007669"/>
    <property type="project" value="InterPro"/>
</dbReference>
<dbReference type="InterPro" id="IPR001227">
    <property type="entry name" value="Ac_transferase_dom_sf"/>
</dbReference>
<feature type="domain" description="Ketosynthase family 3 (KS3)" evidence="8">
    <location>
        <begin position="2"/>
        <end position="402"/>
    </location>
</feature>
<dbReference type="GO" id="GO:0004312">
    <property type="term" value="F:fatty acid synthase activity"/>
    <property type="evidence" value="ECO:0007669"/>
    <property type="project" value="TreeGrafter"/>
</dbReference>
<dbReference type="Pfam" id="PF00109">
    <property type="entry name" value="ketoacyl-synt"/>
    <property type="match status" value="1"/>
</dbReference>
<keyword evidence="4" id="KW-0511">Multifunctional enzyme</keyword>
<dbReference type="PROSITE" id="PS52004">
    <property type="entry name" value="KS3_2"/>
    <property type="match status" value="1"/>
</dbReference>
<feature type="region of interest" description="Disordered" evidence="6">
    <location>
        <begin position="1312"/>
        <end position="1354"/>
    </location>
</feature>
<keyword evidence="3" id="KW-0808">Transferase</keyword>
<dbReference type="Gene3D" id="1.10.1200.10">
    <property type="entry name" value="ACP-like"/>
    <property type="match status" value="2"/>
</dbReference>
<dbReference type="InterPro" id="IPR049551">
    <property type="entry name" value="PKS_DH_C"/>
</dbReference>
<feature type="domain" description="Carrier" evidence="7">
    <location>
        <begin position="1354"/>
        <end position="1431"/>
    </location>
</feature>
<dbReference type="InterPro" id="IPR029063">
    <property type="entry name" value="SAM-dependent_MTases_sf"/>
</dbReference>
<dbReference type="PROSITE" id="PS00606">
    <property type="entry name" value="KS3_1"/>
    <property type="match status" value="1"/>
</dbReference>
<feature type="domain" description="PKS/mFAS DH" evidence="9">
    <location>
        <begin position="876"/>
        <end position="1184"/>
    </location>
</feature>
<dbReference type="GO" id="GO:0004315">
    <property type="term" value="F:3-oxoacyl-[acyl-carrier-protein] synthase activity"/>
    <property type="evidence" value="ECO:0007669"/>
    <property type="project" value="InterPro"/>
</dbReference>
<dbReference type="InterPro" id="IPR049900">
    <property type="entry name" value="PKS_mFAS_DH"/>
</dbReference>
<dbReference type="InterPro" id="IPR014030">
    <property type="entry name" value="Ketoacyl_synth_N"/>
</dbReference>
<evidence type="ECO:0000256" key="1">
    <source>
        <dbReference type="ARBA" id="ARBA00022450"/>
    </source>
</evidence>
<reference evidence="10" key="1">
    <citation type="journal article" date="2023" name="Mol. Phylogenet. Evol.">
        <title>Genome-scale phylogeny and comparative genomics of the fungal order Sordariales.</title>
        <authorList>
            <person name="Hensen N."/>
            <person name="Bonometti L."/>
            <person name="Westerberg I."/>
            <person name="Brannstrom I.O."/>
            <person name="Guillou S."/>
            <person name="Cros-Aarteil S."/>
            <person name="Calhoun S."/>
            <person name="Haridas S."/>
            <person name="Kuo A."/>
            <person name="Mondo S."/>
            <person name="Pangilinan J."/>
            <person name="Riley R."/>
            <person name="LaButti K."/>
            <person name="Andreopoulos B."/>
            <person name="Lipzen A."/>
            <person name="Chen C."/>
            <person name="Yan M."/>
            <person name="Daum C."/>
            <person name="Ng V."/>
            <person name="Clum A."/>
            <person name="Steindorff A."/>
            <person name="Ohm R.A."/>
            <person name="Martin F."/>
            <person name="Silar P."/>
            <person name="Natvig D.O."/>
            <person name="Lalanne C."/>
            <person name="Gautier V."/>
            <person name="Ament-Velasquez S.L."/>
            <person name="Kruys A."/>
            <person name="Hutchinson M.I."/>
            <person name="Powell A.J."/>
            <person name="Barry K."/>
            <person name="Miller A.N."/>
            <person name="Grigoriev I.V."/>
            <person name="Debuchy R."/>
            <person name="Gladieux P."/>
            <person name="Hiltunen Thoren M."/>
            <person name="Johannesson H."/>
        </authorList>
    </citation>
    <scope>NUCLEOTIDE SEQUENCE</scope>
    <source>
        <strain evidence="10">CBS 958.72</strain>
    </source>
</reference>
<evidence type="ECO:0000256" key="3">
    <source>
        <dbReference type="ARBA" id="ARBA00022679"/>
    </source>
</evidence>
<dbReference type="InterPro" id="IPR036736">
    <property type="entry name" value="ACP-like_sf"/>
</dbReference>
<evidence type="ECO:0000313" key="11">
    <source>
        <dbReference type="Proteomes" id="UP001287356"/>
    </source>
</evidence>
<keyword evidence="1" id="KW-0596">Phosphopantetheine</keyword>
<dbReference type="SUPFAM" id="SSF55048">
    <property type="entry name" value="Probable ACP-binding domain of malonyl-CoA ACP transacylase"/>
    <property type="match status" value="1"/>
</dbReference>
<evidence type="ECO:0000256" key="4">
    <source>
        <dbReference type="ARBA" id="ARBA00023268"/>
    </source>
</evidence>
<dbReference type="InterPro" id="IPR050091">
    <property type="entry name" value="PKS_NRPS_Biosynth_Enz"/>
</dbReference>
<dbReference type="InterPro" id="IPR016039">
    <property type="entry name" value="Thiolase-like"/>
</dbReference>
<sequence>MSDAIAVVGMSARLPGSETLSEFWDTLVQNKDLHQKVPASRWDAALHTDASGQRPNTTHSAWGCFIERPGAFDNLMFNISPRESVQTDPVQRLLLMATYEALEMAGFRYDANKPERNGGTRVGTFVGLATDDWREYNIAQEIEMYFVTGGLRSFASGRLNYFFKFEGPSYVVDTACSSSGAAVELACASLLGGRCDMAVAGGGNVMTGPNLWSGLSRGGFVSPTGGCKTFDETADGYCRGEGVGVVVLKRLADALAEGDAIQGVIRGVATNHSAYAPSITQPHAPTQVSLYREVLRKAGLSPAQVGYVEMHGTGTQSGDVTEMNSVVSTFGEGRLPDNPLYVGGVKANVGHGEGGGNTCVLVEEPPKPARSGQDPRTHHVVAVSAKNQASLTGNKQRLLDYLAANPSVPLEDIAYTTTARRPHHALRSVFTVSSLVELKQALTAQLAPSSTPEPAAKPSKAQPSVVFVFPGQGFNFCGLAKTLYATNPVFQQTLDELQDMCTAMDLPRFMDRVLDEQVADMGQLSPVQAHLAIVAIELGLARLLRAWGLTPSAVIGHSLGEYAALCTAGVLTVADTLLLVGRRAQLVEELCTKGTHGMLIVQTSADRFRSMVEGRGAGAFDVACFNGPSAIVVNGRMKNLEKIQAILHDDGGVKSSYVSVPYSFHSAQLDTILDDYRQVAAAATFSAPTVPVASTLLGRMVDTDGVFSAGYLAEQTRKPVRFEAAVKALQAAGFVTDKTLFVETGPGAMCLSMTQASLGAPCKLLPCLKAADTNWKTVTKVVADAYAAGIAVDWAEFHRPYRASLAVADLPTYHFNLKDYWIQYKGGVAGLEAEMATLKQQVATLSARPQALLPGLDAPQQNAAAAHIPHVSTCLHRVVSEDLSKATAEFSTNIQEPSLRALIDGHRVVGIALAPSSMYKETALSAARYLYTRTHPDQPTPAAMDLYDLVISSPMFLGDDASTPQLIRITASMAPGAATARITINTGKKEHCRCTVTLSPTAAWAKDWARRRYLLADRLQRLRDPAAAGPPVHHLRRDMVYKIFVPVTEYSAAYQSISEIFIDSAFREAAVVLDLRQTPAGDSFAADPCWLDNIAQTAGFVLNADVANPDDMLCMSTGCDLMRLTTAFTGGKRYLCHVRAEAVAGTAGKELVCDVTVVEEGEEGNVVALGEGLRFKRIKKLLLQKMLGVAAPGADAAAKPAAAPAVAKPVAKPAAAAPAAVRVKAPAAKRAAPPARDLSAVLALISKEIGTELDETEDSTTLEELGVDSLLTVSITTKLKAETGLELPTTLISGATSIAELREYFRAEGEDANDEYIATPVDGEEDDNDDDRSWSITNDNDLPSPASADGVRGHTSSSLMDAILAAIAKETGATPGEIDQDTPFTDLGIDSLMSVAVIGAVKDQTGEELPTSLFSDCETLAEVRAALGEALPSRPQKTFNPAEYTSKTTLLQGRPRSKGPILFLVTDGGGVAAVYVQVPALAPGLTVYSLDSPFMGTDSSGATREHDLFLPGVTVEGVASVYGRAIRAIQPHGPYLVGGYSIGGVFAYAVVNDLIAAGEEVHGFVTLDTACPRNLSGAIKVDVDVCDMMGMYDSISEEDQRKPLTPAQKLHIAGCVNISCEYDAVPLPADKRPRHVFCVWAKVGFVEHIADKVIEVGREIAKQQGNDVDEMDPEWVDWLESEKKTFGPRGWDKLCGSVETFVVEGDHFSIMMRPRVKTLLGPLLQKLMKRMLSTLDKPNGAFTATAAHPDPKNQTPAAPKPGVLSRAAVEAHFIPAAAMMPQFARELGCYDFLTRIYPAQKQLVLAYVVEAFAKLGSPLDQMAAGTPMVPPATILPRHAAVTDALLEILEHARLVEWRNGRRVRTYRPVETNKASAEQLSARLVRADAPHAGTHQLLHVTGSKLAECLTGAADPIQLIFGTSRQLLQDFYTSAPMFAAGSRVVAEHLRRVFASWTESDSPRPVEILEIGAGLGGTTKYVLETLVDARIPFRFVYTDISPSLVASSRKRYQGLLQRAAAGSAIEYMTLDVEKEAPAALVGRFDAVVSTCCVHATHSLVQSCSHARALLRPGGFLALVELVPAPRLAWLDLVFGLLEGWWLFDDGRKHCLADELFWKASLEQAGFRSVVWADTDDEVYRPNPQVIIACTD</sequence>
<dbReference type="InterPro" id="IPR020806">
    <property type="entry name" value="PKS_PP-bd"/>
</dbReference>
<dbReference type="InterPro" id="IPR029058">
    <property type="entry name" value="AB_hydrolase_fold"/>
</dbReference>
<dbReference type="InterPro" id="IPR016035">
    <property type="entry name" value="Acyl_Trfase/lysoPLipase"/>
</dbReference>
<dbReference type="InterPro" id="IPR009081">
    <property type="entry name" value="PP-bd_ACP"/>
</dbReference>
<dbReference type="Pfam" id="PF18558">
    <property type="entry name" value="HTH_51"/>
    <property type="match status" value="1"/>
</dbReference>
<dbReference type="InterPro" id="IPR014043">
    <property type="entry name" value="Acyl_transferase_dom"/>
</dbReference>
<dbReference type="SUPFAM" id="SSF53474">
    <property type="entry name" value="alpha/beta-Hydrolases"/>
    <property type="match status" value="1"/>
</dbReference>
<dbReference type="PROSITE" id="PS00012">
    <property type="entry name" value="PHOSPHOPANTETHEINE"/>
    <property type="match status" value="1"/>
</dbReference>
<dbReference type="GO" id="GO:0031177">
    <property type="term" value="F:phosphopantetheine binding"/>
    <property type="evidence" value="ECO:0007669"/>
    <property type="project" value="InterPro"/>
</dbReference>
<dbReference type="Proteomes" id="UP001287356">
    <property type="component" value="Unassembled WGS sequence"/>
</dbReference>
<dbReference type="InterPro" id="IPR006162">
    <property type="entry name" value="Ppantetheine_attach_site"/>
</dbReference>
<dbReference type="InterPro" id="IPR030918">
    <property type="entry name" value="PT_fungal_PKS"/>
</dbReference>